<dbReference type="InterPro" id="IPR026960">
    <property type="entry name" value="RVT-Znf"/>
</dbReference>
<dbReference type="CDD" id="cd06222">
    <property type="entry name" value="RNase_H_like"/>
    <property type="match status" value="1"/>
</dbReference>
<dbReference type="SUPFAM" id="SSF53098">
    <property type="entry name" value="Ribonuclease H-like"/>
    <property type="match status" value="1"/>
</dbReference>
<feature type="region of interest" description="Disordered" evidence="1">
    <location>
        <begin position="350"/>
        <end position="375"/>
    </location>
</feature>
<feature type="domain" description="Reverse transcriptase zinc-binding" evidence="3">
    <location>
        <begin position="870"/>
        <end position="956"/>
    </location>
</feature>
<proteinExistence type="predicted"/>
<dbReference type="GO" id="GO:0003676">
    <property type="term" value="F:nucleic acid binding"/>
    <property type="evidence" value="ECO:0007669"/>
    <property type="project" value="InterPro"/>
</dbReference>
<dbReference type="InterPro" id="IPR044730">
    <property type="entry name" value="RNase_H-like_dom_plant"/>
</dbReference>
<dbReference type="GO" id="GO:0004523">
    <property type="term" value="F:RNA-DNA hybrid ribonuclease activity"/>
    <property type="evidence" value="ECO:0007669"/>
    <property type="project" value="InterPro"/>
</dbReference>
<protein>
    <submittedName>
        <fullName evidence="4">Uncharacterized protein</fullName>
    </submittedName>
</protein>
<dbReference type="InterPro" id="IPR036397">
    <property type="entry name" value="RNaseH_sf"/>
</dbReference>
<dbReference type="PANTHER" id="PTHR33116:SF78">
    <property type="entry name" value="OS12G0587133 PROTEIN"/>
    <property type="match status" value="1"/>
</dbReference>
<dbReference type="OrthoDB" id="1306056at2759"/>
<dbReference type="Proteomes" id="UP000595140">
    <property type="component" value="Unassembled WGS sequence"/>
</dbReference>
<dbReference type="Gene3D" id="3.60.10.10">
    <property type="entry name" value="Endonuclease/exonuclease/phosphatase"/>
    <property type="match status" value="1"/>
</dbReference>
<dbReference type="Pfam" id="PF13456">
    <property type="entry name" value="RVT_3"/>
    <property type="match status" value="1"/>
</dbReference>
<gene>
    <name evidence="4" type="ORF">CCAM_LOCUS27640</name>
</gene>
<feature type="region of interest" description="Disordered" evidence="1">
    <location>
        <begin position="91"/>
        <end position="116"/>
    </location>
</feature>
<dbReference type="PANTHER" id="PTHR33116">
    <property type="entry name" value="REVERSE TRANSCRIPTASE ZINC-BINDING DOMAIN-CONTAINING PROTEIN-RELATED-RELATED"/>
    <property type="match status" value="1"/>
</dbReference>
<dbReference type="InterPro" id="IPR036691">
    <property type="entry name" value="Endo/exonu/phosph_ase_sf"/>
</dbReference>
<dbReference type="EMBL" id="OOIL02003033">
    <property type="protein sequence ID" value="VFQ85864.1"/>
    <property type="molecule type" value="Genomic_DNA"/>
</dbReference>
<dbReference type="Gene3D" id="3.30.420.10">
    <property type="entry name" value="Ribonuclease H-like superfamily/Ribonuclease H"/>
    <property type="match status" value="1"/>
</dbReference>
<dbReference type="Pfam" id="PF13966">
    <property type="entry name" value="zf-RVT"/>
    <property type="match status" value="1"/>
</dbReference>
<dbReference type="AlphaFoldDB" id="A0A484MC66"/>
<evidence type="ECO:0000259" key="2">
    <source>
        <dbReference type="Pfam" id="PF13456"/>
    </source>
</evidence>
<sequence>MENSLPAKNRSKEDQDLLERSTKKSKVTVEIEEQVAMEGVEGQEAEYGTREETPAQTLHDTTREISPPTNSKLERPEPISYRAMLIGDVPEMQPDLPEEDLASDDEEEDKEREDDPECPAILLSREEKARLRKPWRQSLIVKVMGRKVGYAYLLRRLNTIWHPKCRMELITLENDYYLVKFGSVTDYEFAKYGESCQLKSLNHAEIAAEGGSTNEGNRNAEHGTDQACIENARKVTVEIRPEITEAYGPWMIATKSSRRPMNHGRNELTKKNADQGKSGRALEGKGKQKNPPGSRFQLLDEEWAGEGNSNDEADGEEVTKEGFFIGQAEQTKNRGKRPVVQITEKQIMGQANRKSVKINEPAESSRKRETTENALRKQKVNKAAENDEHTVVQVSQHGAVVTKKVVNNNPRHIGLHGIKELGLEEHHSDPPLDECAYIEEQSAASKEFIRAARFLINTHRPKLALLETKMSGEGADRCSMESGHRLCNPDIQLRKRLWSTLKADLIGMHDAWIAAGDFNAVTCENEVSNPEAFFSRRCNGLNDWMFEQHLFDPGYVGCRFTWMRGMHEDTFKGARLDRAVCTTDFLNLFPNLQILDVAGYQKADNLGRYLGVPSIHGRVSPNLFKSMLDRMNQRLEGWKSKDLSFAGRQVLALSVLNTIPYYAMQSTLLPGGVCAMIDRKIRSFIRGSSEDKKHMHLVKWDIVTQPKKRGGLGIRRSMDMNISFIAKLGWKIQTEPNQLWVKVLMAKYANGEEGIHNIKPKAGASNVWRGLVKAKQVLQRGISMQIGNGQKTLFWHDRWIDQTSLKDQVPLDRQVHINEGKVASMWIPGVGWNWERIGDLPDDLKNKLTCCYITDDEDECYWQPSATGKFSVSSAYELTNIDGLDMQYTGWVKIWKLKIPNRIRAFLWLARHERLACNAERYRRHLAEADTCPSCVDKSESVEHIIRDCPNIKRIWNKLLGTSIVQGLSNHNFRQWMDDQVAGKGRTPYAHEWPVIFATTCWGAWRWRNDYVFKDMEYDVNEKLTWIFNQKDDILRAFHIQSIIDNSQEEECMIQVRWQKPDNDTFCLNVDGSVDGTCAGCGGVLRGHDGNWIGGFMCSCNTKHPTVAEAWAVLQGLKWAWKKGLRKLIVQCDSLECVEWIHGRHTTRGPAREVIEACQSWMGRDWNVTICHILRGQNKVADLLARMGKDRALIWRELEFPPNGARQLLEEDKLGYYWPRRVTVRNLS</sequence>
<feature type="domain" description="RNase H type-1" evidence="2">
    <location>
        <begin position="1069"/>
        <end position="1187"/>
    </location>
</feature>
<evidence type="ECO:0000256" key="1">
    <source>
        <dbReference type="SAM" id="MobiDB-lite"/>
    </source>
</evidence>
<feature type="region of interest" description="Disordered" evidence="1">
    <location>
        <begin position="1"/>
        <end position="78"/>
    </location>
</feature>
<feature type="compositionally biased region" description="Basic and acidic residues" evidence="1">
    <location>
        <begin position="10"/>
        <end position="22"/>
    </location>
</feature>
<evidence type="ECO:0000313" key="5">
    <source>
        <dbReference type="Proteomes" id="UP000595140"/>
    </source>
</evidence>
<accession>A0A484MC66</accession>
<feature type="compositionally biased region" description="Basic and acidic residues" evidence="1">
    <location>
        <begin position="264"/>
        <end position="274"/>
    </location>
</feature>
<dbReference type="SUPFAM" id="SSF56219">
    <property type="entry name" value="DNase I-like"/>
    <property type="match status" value="1"/>
</dbReference>
<evidence type="ECO:0000313" key="4">
    <source>
        <dbReference type="EMBL" id="VFQ85864.1"/>
    </source>
</evidence>
<feature type="region of interest" description="Disordered" evidence="1">
    <location>
        <begin position="254"/>
        <end position="295"/>
    </location>
</feature>
<dbReference type="InterPro" id="IPR012337">
    <property type="entry name" value="RNaseH-like_sf"/>
</dbReference>
<organism evidence="4 5">
    <name type="scientific">Cuscuta campestris</name>
    <dbReference type="NCBI Taxonomy" id="132261"/>
    <lineage>
        <taxon>Eukaryota</taxon>
        <taxon>Viridiplantae</taxon>
        <taxon>Streptophyta</taxon>
        <taxon>Embryophyta</taxon>
        <taxon>Tracheophyta</taxon>
        <taxon>Spermatophyta</taxon>
        <taxon>Magnoliopsida</taxon>
        <taxon>eudicotyledons</taxon>
        <taxon>Gunneridae</taxon>
        <taxon>Pentapetalae</taxon>
        <taxon>asterids</taxon>
        <taxon>lamiids</taxon>
        <taxon>Solanales</taxon>
        <taxon>Convolvulaceae</taxon>
        <taxon>Cuscuteae</taxon>
        <taxon>Cuscuta</taxon>
        <taxon>Cuscuta subgen. Grammica</taxon>
        <taxon>Cuscuta sect. Cleistogrammica</taxon>
    </lineage>
</organism>
<feature type="compositionally biased region" description="Acidic residues" evidence="1">
    <location>
        <begin position="96"/>
        <end position="116"/>
    </location>
</feature>
<evidence type="ECO:0000259" key="3">
    <source>
        <dbReference type="Pfam" id="PF13966"/>
    </source>
</evidence>
<dbReference type="InterPro" id="IPR002156">
    <property type="entry name" value="RNaseH_domain"/>
</dbReference>
<keyword evidence="5" id="KW-1185">Reference proteome</keyword>
<reference evidence="4 5" key="1">
    <citation type="submission" date="2018-04" db="EMBL/GenBank/DDBJ databases">
        <authorList>
            <person name="Vogel A."/>
        </authorList>
    </citation>
    <scope>NUCLEOTIDE SEQUENCE [LARGE SCALE GENOMIC DNA]</scope>
</reference>
<feature type="compositionally biased region" description="Basic and acidic residues" evidence="1">
    <location>
        <begin position="363"/>
        <end position="375"/>
    </location>
</feature>
<name>A0A484MC66_9ASTE</name>